<gene>
    <name evidence="2" type="ORF">P0Y53_24745</name>
</gene>
<sequence>MVALADMVRIDYPAHPFRLKKENDKEFIFDELRKIWVRLTPEEWVRQHLLQYMLQVQGYPASLIAVEKELRLGELKKRFDILVYNAHHQPWLMVECKSTDVPLTQEVLQQVLRYNIAVPVDYLVISNGHYHAGFRKEDGRLQAIDALPPFEK</sequence>
<accession>A0AAJ5WZT6</accession>
<dbReference type="AlphaFoldDB" id="A0AAJ5WZT6"/>
<dbReference type="Proteomes" id="UP001220610">
    <property type="component" value="Chromosome"/>
</dbReference>
<evidence type="ECO:0000259" key="1">
    <source>
        <dbReference type="Pfam" id="PF13588"/>
    </source>
</evidence>
<dbReference type="Gene3D" id="3.90.1570.30">
    <property type="match status" value="1"/>
</dbReference>
<protein>
    <submittedName>
        <fullName evidence="2">Type I restriction enzyme HsdR N-terminal domain-containing protein</fullName>
    </submittedName>
</protein>
<evidence type="ECO:0000313" key="2">
    <source>
        <dbReference type="EMBL" id="WEK38458.1"/>
    </source>
</evidence>
<organism evidence="2 3">
    <name type="scientific">Candidatus Pseudobacter hemicellulosilyticus</name>
    <dbReference type="NCBI Taxonomy" id="3121375"/>
    <lineage>
        <taxon>Bacteria</taxon>
        <taxon>Pseudomonadati</taxon>
        <taxon>Bacteroidota</taxon>
        <taxon>Chitinophagia</taxon>
        <taxon>Chitinophagales</taxon>
        <taxon>Chitinophagaceae</taxon>
        <taxon>Pseudobacter</taxon>
    </lineage>
</organism>
<dbReference type="EMBL" id="CP119311">
    <property type="protein sequence ID" value="WEK38458.1"/>
    <property type="molecule type" value="Genomic_DNA"/>
</dbReference>
<proteinExistence type="predicted"/>
<reference evidence="2" key="1">
    <citation type="submission" date="2023-03" db="EMBL/GenBank/DDBJ databases">
        <title>Andean soil-derived lignocellulolytic bacterial consortium as a source of novel taxa and putative plastic-active enzymes.</title>
        <authorList>
            <person name="Diaz-Garcia L."/>
            <person name="Chuvochina M."/>
            <person name="Feuerriegel G."/>
            <person name="Bunk B."/>
            <person name="Sproer C."/>
            <person name="Streit W.R."/>
            <person name="Rodriguez L.M."/>
            <person name="Overmann J."/>
            <person name="Jimenez D.J."/>
        </authorList>
    </citation>
    <scope>NUCLEOTIDE SEQUENCE</scope>
    <source>
        <strain evidence="2">MAG 7</strain>
    </source>
</reference>
<dbReference type="InterPro" id="IPR029464">
    <property type="entry name" value="HSDR_N"/>
</dbReference>
<evidence type="ECO:0000313" key="3">
    <source>
        <dbReference type="Proteomes" id="UP001220610"/>
    </source>
</evidence>
<feature type="domain" description="Type I restriction enzyme R protein N-terminal" evidence="1">
    <location>
        <begin position="41"/>
        <end position="148"/>
    </location>
</feature>
<name>A0AAJ5WZT6_9BACT</name>
<dbReference type="Pfam" id="PF13588">
    <property type="entry name" value="HSDR_N_2"/>
    <property type="match status" value="1"/>
</dbReference>